<feature type="chain" id="PRO_5020962806" description="Apple domain-containing protein" evidence="1">
    <location>
        <begin position="19"/>
        <end position="466"/>
    </location>
</feature>
<evidence type="ECO:0000313" key="3">
    <source>
        <dbReference type="Proteomes" id="UP000308014"/>
    </source>
</evidence>
<keyword evidence="1" id="KW-0732">Signal</keyword>
<evidence type="ECO:0000256" key="1">
    <source>
        <dbReference type="SAM" id="SignalP"/>
    </source>
</evidence>
<dbReference type="PANTHER" id="PTHR36578">
    <property type="entry name" value="CHROMOSOME 15, WHOLE GENOME SHOTGUN SEQUENCE"/>
    <property type="match status" value="1"/>
</dbReference>
<comment type="caution">
    <text evidence="2">The sequence shown here is derived from an EMBL/GenBank/DDBJ whole genome shotgun (WGS) entry which is preliminary data.</text>
</comment>
<dbReference type="AlphaFoldDB" id="A0A4S8VQF1"/>
<evidence type="ECO:0008006" key="4">
    <source>
        <dbReference type="Google" id="ProtNLM"/>
    </source>
</evidence>
<protein>
    <recommendedName>
        <fullName evidence="4">Apple domain-containing protein</fullName>
    </recommendedName>
</protein>
<dbReference type="Proteomes" id="UP000308014">
    <property type="component" value="Unassembled WGS sequence"/>
</dbReference>
<sequence>MRLSSFALPALAANLVAALPAPQEIDFDMVLAAPDPKYSEAVGVTAQTITYNSAAMVAEATASISSVSVDASDVLSATAVVQAKRAAASNVCQAQAAGATSAPTYSPDSAAQFAKESYFPSVASASAAAPSGYTQAFVNMQASSSAFGYMGHDTFDTYDVAICATRCTAKRGCVSFNIYFERDPSVNPDDSSCSNPPSVTMIKCSYWGGPVTVQNTVNVGQPRGGFEVAITGSNGYVTTQLNTPSGYQDGVAYGANAMNAPYDAQGYNTFMGSKLFTQGTWDASLCSQYCESQTSYNLKTAPKDGTPAKVCKFFNTYILTALKADGSVVTQGQYCSLYTEAWPIKYATNGGSWYHGKDQYVVNYSFGFAKTANSSDINPLDGDVKGAVYQAVADIKWSSLQPFCSTYLGYNTATATATTLPYDLAKYPATVISSACSMQATPASSSSTLNSFATSTTATAASTTVV</sequence>
<name>A0A4S8VQF1_AURPU</name>
<proteinExistence type="predicted"/>
<dbReference type="EMBL" id="QZAJ01000208">
    <property type="protein sequence ID" value="THW14115.1"/>
    <property type="molecule type" value="Genomic_DNA"/>
</dbReference>
<dbReference type="PANTHER" id="PTHR36578:SF1">
    <property type="entry name" value="APPLE DOMAIN-CONTAINING PROTEIN"/>
    <property type="match status" value="1"/>
</dbReference>
<organism evidence="2 3">
    <name type="scientific">Aureobasidium pullulans</name>
    <name type="common">Black yeast</name>
    <name type="synonym">Pullularia pullulans</name>
    <dbReference type="NCBI Taxonomy" id="5580"/>
    <lineage>
        <taxon>Eukaryota</taxon>
        <taxon>Fungi</taxon>
        <taxon>Dikarya</taxon>
        <taxon>Ascomycota</taxon>
        <taxon>Pezizomycotina</taxon>
        <taxon>Dothideomycetes</taxon>
        <taxon>Dothideomycetidae</taxon>
        <taxon>Dothideales</taxon>
        <taxon>Saccotheciaceae</taxon>
        <taxon>Aureobasidium</taxon>
    </lineage>
</organism>
<evidence type="ECO:0000313" key="2">
    <source>
        <dbReference type="EMBL" id="THW14115.1"/>
    </source>
</evidence>
<feature type="signal peptide" evidence="1">
    <location>
        <begin position="1"/>
        <end position="18"/>
    </location>
</feature>
<reference evidence="2 3" key="1">
    <citation type="submission" date="2018-10" db="EMBL/GenBank/DDBJ databases">
        <title>Fifty Aureobasidium pullulans genomes reveal a recombining polyextremotolerant generalist.</title>
        <authorList>
            <person name="Gostincar C."/>
            <person name="Turk M."/>
            <person name="Zajc J."/>
            <person name="Gunde-Cimerman N."/>
        </authorList>
    </citation>
    <scope>NUCLEOTIDE SEQUENCE [LARGE SCALE GENOMIC DNA]</scope>
    <source>
        <strain evidence="2 3">EXF-11318</strain>
    </source>
</reference>
<gene>
    <name evidence="2" type="ORF">D6D24_05677</name>
</gene>
<accession>A0A4S8VQF1</accession>